<protein>
    <recommendedName>
        <fullName evidence="5">Zn(2)-C6 fungal-type domain-containing protein</fullName>
    </recommendedName>
</protein>
<feature type="region of interest" description="Disordered" evidence="4">
    <location>
        <begin position="1"/>
        <end position="38"/>
    </location>
</feature>
<dbReference type="GO" id="GO:0006351">
    <property type="term" value="P:DNA-templated transcription"/>
    <property type="evidence" value="ECO:0007669"/>
    <property type="project" value="InterPro"/>
</dbReference>
<feature type="compositionally biased region" description="Low complexity" evidence="4">
    <location>
        <begin position="877"/>
        <end position="888"/>
    </location>
</feature>
<comment type="caution">
    <text evidence="6">The sequence shown here is derived from an EMBL/GenBank/DDBJ whole genome shotgun (WGS) entry which is preliminary data.</text>
</comment>
<dbReference type="InterPro" id="IPR007219">
    <property type="entry name" value="XnlR_reg_dom"/>
</dbReference>
<keyword evidence="1" id="KW-0479">Metal-binding</keyword>
<feature type="domain" description="Zn(2)-C6 fungal-type" evidence="5">
    <location>
        <begin position="55"/>
        <end position="85"/>
    </location>
</feature>
<dbReference type="CDD" id="cd12148">
    <property type="entry name" value="fungal_TF_MHR"/>
    <property type="match status" value="1"/>
</dbReference>
<dbReference type="CDD" id="cd00067">
    <property type="entry name" value="GAL4"/>
    <property type="match status" value="1"/>
</dbReference>
<name>A0AA43QQ42_9LECA</name>
<accession>A0AA43QQ42</accession>
<dbReference type="InterPro" id="IPR001138">
    <property type="entry name" value="Zn2Cys6_DnaBD"/>
</dbReference>
<dbReference type="InterPro" id="IPR050987">
    <property type="entry name" value="AtrR-like"/>
</dbReference>
<evidence type="ECO:0000256" key="2">
    <source>
        <dbReference type="ARBA" id="ARBA00023242"/>
    </source>
</evidence>
<evidence type="ECO:0000313" key="6">
    <source>
        <dbReference type="EMBL" id="MDI1490072.1"/>
    </source>
</evidence>
<dbReference type="SMART" id="SM00066">
    <property type="entry name" value="GAL4"/>
    <property type="match status" value="1"/>
</dbReference>
<sequence length="921" mass="102602">MKRKVAERDSPSSVSVSNTSHHEATPVKVKQEEQVADYSQDVKKKLGTASRTGTACDRCRVRKMRCDDQPDGCASCHQAQAECKTTDRITGKAFVRGYMEDLETRLQELELRNKELEAQVQYLTGEGRSEDMAQTTLSYRYSQLPNGTERGQDSSIAGPVGGQTPQPSSNSDRRGYEGGNGLEHDGPVRLPEFRGGLSGNNYLGISSGNSLVNMVRGTAMNVMGMEFDITDYMSPDLDEPDLSRGAQPCYNKSYRAFIQTAFGLSPRLQKVELPPRSEGIKYALVFFRVTHPYAPCMHKPTFMRLLARMYDEPEFKVSAAETALVHAMFAIIYCQFASRGAKDAAQEFEYNQSSNFHYHYALGHFAELMASHTLADVQALALLCVHVRNLPKPGASWMLTSITLNLAIELGLHRSAKNWAPTVKRSVLEIETRKRVFWSINWILVLVGGSLGRPMALKAEDWDVEMPEMIDDELLSEDGIDRSRPGRCNFLVGIQNFKIIPIYMDLYSNIYAVKRNPHSYEATVRSLERRISDFIRQWPRELVDESSPEKEVARVHLQYLYIWQLHIRLLLRHPSLSLSSSPAFNAESLTVCLDVSKQILRRVRTLQYYKSLDVTWQTGGLFVLTIATTIYGHWERRNQLNAQMLNDLRQDLSEWVSVMADMDTHLGSGGRLLDMIRTTIDSSLAMFNQFCHNKNTSPPVSSVGLQHTIPSEVHHVKNEYSSYPVYPSNTNENRISNSTAVNTSYLPQTNNMGPAPQNIYANPPQYAYSNPEPYPGAARRQYQTPLQQQHNSLPPNGPTTNAYIPSYPHQPPYGGSYPGSSAAGPDFYQAPGSPTSWRQFAGNMVPHLESNTNEYISSMSSASALMSMGNGMGSNSGSGVVTDSGSGTPDLSMRGGQGQNPSSAETQMWPGMVFDPSTGIG</sequence>
<gene>
    <name evidence="6" type="ORF">OHK93_001272</name>
</gene>
<dbReference type="Pfam" id="PF04082">
    <property type="entry name" value="Fungal_trans"/>
    <property type="match status" value="1"/>
</dbReference>
<dbReference type="EMBL" id="JAPUFD010000011">
    <property type="protein sequence ID" value="MDI1490072.1"/>
    <property type="molecule type" value="Genomic_DNA"/>
</dbReference>
<feature type="region of interest" description="Disordered" evidence="4">
    <location>
        <begin position="743"/>
        <end position="830"/>
    </location>
</feature>
<feature type="compositionally biased region" description="Basic and acidic residues" evidence="4">
    <location>
        <begin position="1"/>
        <end position="10"/>
    </location>
</feature>
<dbReference type="GO" id="GO:0003677">
    <property type="term" value="F:DNA binding"/>
    <property type="evidence" value="ECO:0007669"/>
    <property type="project" value="InterPro"/>
</dbReference>
<feature type="region of interest" description="Disordered" evidence="4">
    <location>
        <begin position="867"/>
        <end position="921"/>
    </location>
</feature>
<feature type="compositionally biased region" description="Low complexity" evidence="4">
    <location>
        <begin position="812"/>
        <end position="825"/>
    </location>
</feature>
<dbReference type="PANTHER" id="PTHR46910">
    <property type="entry name" value="TRANSCRIPTION FACTOR PDR1"/>
    <property type="match status" value="1"/>
</dbReference>
<dbReference type="PROSITE" id="PS00463">
    <property type="entry name" value="ZN2_CY6_FUNGAL_1"/>
    <property type="match status" value="1"/>
</dbReference>
<dbReference type="PROSITE" id="PS50048">
    <property type="entry name" value="ZN2_CY6_FUNGAL_2"/>
    <property type="match status" value="1"/>
</dbReference>
<dbReference type="GO" id="GO:0008270">
    <property type="term" value="F:zinc ion binding"/>
    <property type="evidence" value="ECO:0007669"/>
    <property type="project" value="InterPro"/>
</dbReference>
<keyword evidence="7" id="KW-1185">Reference proteome</keyword>
<evidence type="ECO:0000313" key="7">
    <source>
        <dbReference type="Proteomes" id="UP001161017"/>
    </source>
</evidence>
<dbReference type="PANTHER" id="PTHR46910:SF4">
    <property type="entry name" value="ZN(2)-C6 FUNGAL-TYPE DOMAIN-CONTAINING PROTEIN"/>
    <property type="match status" value="1"/>
</dbReference>
<feature type="coiled-coil region" evidence="3">
    <location>
        <begin position="92"/>
        <end position="126"/>
    </location>
</feature>
<evidence type="ECO:0000256" key="3">
    <source>
        <dbReference type="SAM" id="Coils"/>
    </source>
</evidence>
<feature type="compositionally biased region" description="Polar residues" evidence="4">
    <location>
        <begin position="781"/>
        <end position="803"/>
    </location>
</feature>
<keyword evidence="2" id="KW-0539">Nucleus</keyword>
<dbReference type="Pfam" id="PF00172">
    <property type="entry name" value="Zn_clus"/>
    <property type="match status" value="1"/>
</dbReference>
<evidence type="ECO:0000256" key="4">
    <source>
        <dbReference type="SAM" id="MobiDB-lite"/>
    </source>
</evidence>
<dbReference type="Proteomes" id="UP001161017">
    <property type="component" value="Unassembled WGS sequence"/>
</dbReference>
<dbReference type="GO" id="GO:0000981">
    <property type="term" value="F:DNA-binding transcription factor activity, RNA polymerase II-specific"/>
    <property type="evidence" value="ECO:0007669"/>
    <property type="project" value="InterPro"/>
</dbReference>
<feature type="compositionally biased region" description="Polar residues" evidence="4">
    <location>
        <begin position="743"/>
        <end position="752"/>
    </location>
</feature>
<proteinExistence type="predicted"/>
<feature type="region of interest" description="Disordered" evidence="4">
    <location>
        <begin position="143"/>
        <end position="191"/>
    </location>
</feature>
<dbReference type="SMART" id="SM00906">
    <property type="entry name" value="Fungal_trans"/>
    <property type="match status" value="1"/>
</dbReference>
<dbReference type="SUPFAM" id="SSF57701">
    <property type="entry name" value="Zn2/Cys6 DNA-binding domain"/>
    <property type="match status" value="1"/>
</dbReference>
<feature type="compositionally biased region" description="Basic and acidic residues" evidence="4">
    <location>
        <begin position="171"/>
        <end position="187"/>
    </location>
</feature>
<evidence type="ECO:0000256" key="1">
    <source>
        <dbReference type="ARBA" id="ARBA00022723"/>
    </source>
</evidence>
<evidence type="ECO:0000259" key="5">
    <source>
        <dbReference type="PROSITE" id="PS50048"/>
    </source>
</evidence>
<dbReference type="Gene3D" id="4.10.240.10">
    <property type="entry name" value="Zn(2)-C6 fungal-type DNA-binding domain"/>
    <property type="match status" value="1"/>
</dbReference>
<dbReference type="InterPro" id="IPR036864">
    <property type="entry name" value="Zn2-C6_fun-type_DNA-bd_sf"/>
</dbReference>
<reference evidence="6" key="1">
    <citation type="journal article" date="2023" name="Genome Biol. Evol.">
        <title>First Whole Genome Sequence and Flow Cytometry Genome Size Data for the Lichen-Forming Fungus Ramalina farinacea (Ascomycota).</title>
        <authorList>
            <person name="Llewellyn T."/>
            <person name="Mian S."/>
            <person name="Hill R."/>
            <person name="Leitch I.J."/>
            <person name="Gaya E."/>
        </authorList>
    </citation>
    <scope>NUCLEOTIDE SEQUENCE</scope>
    <source>
        <strain evidence="6">LIQ254RAFAR</strain>
    </source>
</reference>
<feature type="compositionally biased region" description="Basic and acidic residues" evidence="4">
    <location>
        <begin position="20"/>
        <end position="33"/>
    </location>
</feature>
<keyword evidence="3" id="KW-0175">Coiled coil</keyword>
<organism evidence="6 7">
    <name type="scientific">Ramalina farinacea</name>
    <dbReference type="NCBI Taxonomy" id="258253"/>
    <lineage>
        <taxon>Eukaryota</taxon>
        <taxon>Fungi</taxon>
        <taxon>Dikarya</taxon>
        <taxon>Ascomycota</taxon>
        <taxon>Pezizomycotina</taxon>
        <taxon>Lecanoromycetes</taxon>
        <taxon>OSLEUM clade</taxon>
        <taxon>Lecanoromycetidae</taxon>
        <taxon>Lecanorales</taxon>
        <taxon>Lecanorineae</taxon>
        <taxon>Ramalinaceae</taxon>
        <taxon>Ramalina</taxon>
    </lineage>
</organism>
<dbReference type="AlphaFoldDB" id="A0AA43QQ42"/>